<dbReference type="InterPro" id="IPR016148">
    <property type="entry name" value="Pili_assmbl_chaperone_C"/>
</dbReference>
<dbReference type="InterPro" id="IPR036316">
    <property type="entry name" value="Pili_assmbl_chap_C_dom_sf"/>
</dbReference>
<comment type="subcellular location">
    <subcellularLocation>
        <location evidence="1">Periplasm</location>
    </subcellularLocation>
</comment>
<evidence type="ECO:0000259" key="7">
    <source>
        <dbReference type="Pfam" id="PF02753"/>
    </source>
</evidence>
<dbReference type="PANTHER" id="PTHR30251">
    <property type="entry name" value="PILUS ASSEMBLY CHAPERONE"/>
    <property type="match status" value="1"/>
</dbReference>
<proteinExistence type="inferred from homology"/>
<keyword evidence="3" id="KW-0732">Signal</keyword>
<dbReference type="AlphaFoldDB" id="A0A6L9JHR1"/>
<feature type="domain" description="Pili assembly chaperone C-terminal" evidence="7">
    <location>
        <begin position="198"/>
        <end position="235"/>
    </location>
</feature>
<dbReference type="EMBL" id="WSFA01000016">
    <property type="protein sequence ID" value="NDL38838.1"/>
    <property type="molecule type" value="Genomic_DNA"/>
</dbReference>
<evidence type="ECO:0000313" key="8">
    <source>
        <dbReference type="EMBL" id="NDL38838.1"/>
    </source>
</evidence>
<dbReference type="OMA" id="THSFQTH"/>
<evidence type="ECO:0000256" key="1">
    <source>
        <dbReference type="ARBA" id="ARBA00004418"/>
    </source>
</evidence>
<dbReference type="GO" id="GO:0030288">
    <property type="term" value="C:outer membrane-bounded periplasmic space"/>
    <property type="evidence" value="ECO:0007669"/>
    <property type="project" value="InterPro"/>
</dbReference>
<comment type="caution">
    <text evidence="8">The sequence shown here is derived from an EMBL/GenBank/DDBJ whole genome shotgun (WGS) entry which is preliminary data.</text>
</comment>
<dbReference type="InterPro" id="IPR013783">
    <property type="entry name" value="Ig-like_fold"/>
</dbReference>
<dbReference type="InterPro" id="IPR050643">
    <property type="entry name" value="Periplasmic_pilus_chap"/>
</dbReference>
<organism evidence="8 9">
    <name type="scientific">Photorhabdus laumondii subsp. laumondii</name>
    <name type="common">Photorhabdus luminescens subsp. laumondii</name>
    <dbReference type="NCBI Taxonomy" id="141679"/>
    <lineage>
        <taxon>Bacteria</taxon>
        <taxon>Pseudomonadati</taxon>
        <taxon>Pseudomonadota</taxon>
        <taxon>Gammaproteobacteria</taxon>
        <taxon>Enterobacterales</taxon>
        <taxon>Morganellaceae</taxon>
        <taxon>Photorhabdus</taxon>
    </lineage>
</organism>
<dbReference type="RefSeq" id="WP_011145164.1">
    <property type="nucleotide sequence ID" value="NZ_CAWMTZ010000221.1"/>
</dbReference>
<dbReference type="Pfam" id="PF00345">
    <property type="entry name" value="PapD_N"/>
    <property type="match status" value="1"/>
</dbReference>
<dbReference type="GO" id="GO:0071555">
    <property type="term" value="P:cell wall organization"/>
    <property type="evidence" value="ECO:0007669"/>
    <property type="project" value="InterPro"/>
</dbReference>
<keyword evidence="5" id="KW-0143">Chaperone</keyword>
<accession>A0A6L9JHR1</accession>
<protein>
    <submittedName>
        <fullName evidence="8">Fimbria/pilus periplasmic chaperone</fullName>
    </submittedName>
</protein>
<evidence type="ECO:0000313" key="9">
    <source>
        <dbReference type="Proteomes" id="UP000479300"/>
    </source>
</evidence>
<name>A0A6L9JHR1_PHOLM</name>
<dbReference type="InterPro" id="IPR008962">
    <property type="entry name" value="PapD-like_sf"/>
</dbReference>
<evidence type="ECO:0000256" key="2">
    <source>
        <dbReference type="ARBA" id="ARBA00007399"/>
    </source>
</evidence>
<sequence>MKRVSNGNGRAPGGSMIYPFCFALLLGGLLKVQAAENPGLSFSPMQLSYVANDSPRGVTLSMINHTAQNYLVQGFVSPMDPDTGRFDTQTGQVPPFIVLPPLKRVEAGEQFSFRIRQLGGQLPSDRESAFVVSLRAIPGVAVPDMGAPERQTGKDSQVQVALQMNIRLFYRPQGVPARDNATVAKQVKFSLQGTQLRVENPTPYFLTFSVLKVGGQQADDRTRQAMVPPKGIQNYSFQTHSFQTHLFQTHSFQTHSFQTHSFTAGRSGSLVWRFPGDSQDRHVPL</sequence>
<dbReference type="SUPFAM" id="SSF49354">
    <property type="entry name" value="PapD-like"/>
    <property type="match status" value="1"/>
</dbReference>
<dbReference type="InterPro" id="IPR001829">
    <property type="entry name" value="Pili_assmbl_chaperone_bac"/>
</dbReference>
<evidence type="ECO:0000256" key="5">
    <source>
        <dbReference type="ARBA" id="ARBA00023186"/>
    </source>
</evidence>
<dbReference type="InterPro" id="IPR016147">
    <property type="entry name" value="Pili_assmbl_chaperone_N"/>
</dbReference>
<comment type="similarity">
    <text evidence="2">Belongs to the periplasmic pilus chaperone family.</text>
</comment>
<dbReference type="Gene3D" id="2.60.40.10">
    <property type="entry name" value="Immunoglobulins"/>
    <property type="match status" value="2"/>
</dbReference>
<dbReference type="PRINTS" id="PR00969">
    <property type="entry name" value="CHAPERONPILI"/>
</dbReference>
<feature type="domain" description="Pili assembly chaperone N-terminal" evidence="6">
    <location>
        <begin position="52"/>
        <end position="175"/>
    </location>
</feature>
<gene>
    <name evidence="8" type="ORF">GPY51_08615</name>
</gene>
<evidence type="ECO:0000256" key="4">
    <source>
        <dbReference type="ARBA" id="ARBA00022764"/>
    </source>
</evidence>
<dbReference type="PANTHER" id="PTHR30251:SF2">
    <property type="entry name" value="FIMBRIAL CHAPERONE YADV-RELATED"/>
    <property type="match status" value="1"/>
</dbReference>
<dbReference type="Proteomes" id="UP000479300">
    <property type="component" value="Unassembled WGS sequence"/>
</dbReference>
<evidence type="ECO:0000256" key="3">
    <source>
        <dbReference type="ARBA" id="ARBA00022729"/>
    </source>
</evidence>
<dbReference type="SUPFAM" id="SSF49584">
    <property type="entry name" value="Periplasmic chaperone C-domain"/>
    <property type="match status" value="1"/>
</dbReference>
<evidence type="ECO:0000259" key="6">
    <source>
        <dbReference type="Pfam" id="PF00345"/>
    </source>
</evidence>
<dbReference type="Pfam" id="PF02753">
    <property type="entry name" value="PapD_C"/>
    <property type="match status" value="1"/>
</dbReference>
<reference evidence="8 9" key="1">
    <citation type="submission" date="2019-12" db="EMBL/GenBank/DDBJ databases">
        <title>Engineering Photorhabdus to improve their lethality against agricultural pests.</title>
        <authorList>
            <person name="Machado R.A.R."/>
        </authorList>
    </citation>
    <scope>NUCLEOTIDE SEQUENCE [LARGE SCALE GENOMIC DNA]</scope>
    <source>
        <strain evidence="8 9">EN01</strain>
    </source>
</reference>
<keyword evidence="4" id="KW-0574">Periplasm</keyword>